<dbReference type="RefSeq" id="WP_108632648.1">
    <property type="nucleotide sequence ID" value="NZ_QCXX01000001.1"/>
</dbReference>
<dbReference type="Gene3D" id="3.20.20.80">
    <property type="entry name" value="Glycosidases"/>
    <property type="match status" value="1"/>
</dbReference>
<keyword evidence="4 5" id="KW-0624">Polysaccharide degradation</keyword>
<keyword evidence="2 5" id="KW-0119">Carbohydrate metabolism</keyword>
<evidence type="ECO:0000256" key="3">
    <source>
        <dbReference type="ARBA" id="ARBA00023295"/>
    </source>
</evidence>
<keyword evidence="9" id="KW-1185">Reference proteome</keyword>
<organism evidence="8 9">
    <name type="scientific">Sphingobacterium athyrii</name>
    <dbReference type="NCBI Taxonomy" id="2152717"/>
    <lineage>
        <taxon>Bacteria</taxon>
        <taxon>Pseudomonadati</taxon>
        <taxon>Bacteroidota</taxon>
        <taxon>Sphingobacteriia</taxon>
        <taxon>Sphingobacteriales</taxon>
        <taxon>Sphingobacteriaceae</taxon>
        <taxon>Sphingobacterium</taxon>
    </lineage>
</organism>
<comment type="catalytic activity">
    <reaction evidence="5">
        <text>Endohydrolysis of (1-&gt;4)-beta-D-xylosidic linkages in xylans.</text>
        <dbReference type="EC" id="3.2.1.8"/>
    </reaction>
</comment>
<dbReference type="SMART" id="SM00633">
    <property type="entry name" value="Glyco_10"/>
    <property type="match status" value="1"/>
</dbReference>
<proteinExistence type="inferred from homology"/>
<dbReference type="OrthoDB" id="1032269at2"/>
<gene>
    <name evidence="8" type="ORF">DCO56_05255</name>
</gene>
<dbReference type="AlphaFoldDB" id="A0A363P085"/>
<feature type="signal peptide" evidence="6">
    <location>
        <begin position="1"/>
        <end position="24"/>
    </location>
</feature>
<evidence type="ECO:0000313" key="9">
    <source>
        <dbReference type="Proteomes" id="UP000250831"/>
    </source>
</evidence>
<sequence length="377" mass="43377">MNTTKKLAMLIAGCMLLSGPGLLAQQAAQRGTLKAAFADKFDIGTALSLKQIYERDKMVMPLIESQFNALTAENCMKAMYLQPREGEFNFKDADRFVEYGEKHGMRLIGHTLIWHSQAPAWFFKGKDGRDVSREVLIERMRKHIHTVVSRYKGRIKGWDVVNEAILDNGEWRRSKFYDIIGEDFVRLAFQFAREADPQVQLYYNDYSMFLKGKRKGVVSMVRQLQQQGVKVDGIGMQGHLNIDYPKVSDFEDSLLAFAALGVKVMITEMDISVLPSPRQTMGAEVSTHFKYDKQLNPYAKGLPADKEQQLAQRYKDFFTLFLKHRDKIDRVTVWGVTDGDSWKNNWPVPGRTDYPLLFDRNYQPKSFVQDLIKMATK</sequence>
<keyword evidence="1 5" id="KW-0378">Hydrolase</keyword>
<dbReference type="Proteomes" id="UP000250831">
    <property type="component" value="Unassembled WGS sequence"/>
</dbReference>
<dbReference type="InterPro" id="IPR001000">
    <property type="entry name" value="GH10_dom"/>
</dbReference>
<dbReference type="InterPro" id="IPR044846">
    <property type="entry name" value="GH10"/>
</dbReference>
<dbReference type="GO" id="GO:0045493">
    <property type="term" value="P:xylan catabolic process"/>
    <property type="evidence" value="ECO:0007669"/>
    <property type="project" value="UniProtKB-KW"/>
</dbReference>
<keyword evidence="6" id="KW-0732">Signal</keyword>
<keyword evidence="3 5" id="KW-0326">Glycosidase</keyword>
<dbReference type="EC" id="3.2.1.8" evidence="5"/>
<comment type="caution">
    <text evidence="8">The sequence shown here is derived from an EMBL/GenBank/DDBJ whole genome shotgun (WGS) entry which is preliminary data.</text>
</comment>
<dbReference type="PANTHER" id="PTHR31490:SF90">
    <property type="entry name" value="ENDO-1,4-BETA-XYLANASE A"/>
    <property type="match status" value="1"/>
</dbReference>
<dbReference type="EMBL" id="QCXX01000001">
    <property type="protein sequence ID" value="PUV26358.1"/>
    <property type="molecule type" value="Genomic_DNA"/>
</dbReference>
<dbReference type="PROSITE" id="PS51760">
    <property type="entry name" value="GH10_2"/>
    <property type="match status" value="1"/>
</dbReference>
<evidence type="ECO:0000256" key="5">
    <source>
        <dbReference type="RuleBase" id="RU361174"/>
    </source>
</evidence>
<dbReference type="InterPro" id="IPR017853">
    <property type="entry name" value="GH"/>
</dbReference>
<feature type="domain" description="GH10" evidence="7">
    <location>
        <begin position="27"/>
        <end position="374"/>
    </location>
</feature>
<keyword evidence="8" id="KW-0858">Xylan degradation</keyword>
<reference evidence="8 9" key="1">
    <citation type="submission" date="2018-04" db="EMBL/GenBank/DDBJ databases">
        <title>Sphingobacterium sp. M46 Genome.</title>
        <authorList>
            <person name="Cheng J."/>
            <person name="Li Y."/>
        </authorList>
    </citation>
    <scope>NUCLEOTIDE SEQUENCE [LARGE SCALE GENOMIC DNA]</scope>
    <source>
        <strain evidence="8 9">M46</strain>
    </source>
</reference>
<dbReference type="SUPFAM" id="SSF51445">
    <property type="entry name" value="(Trans)glycosidases"/>
    <property type="match status" value="1"/>
</dbReference>
<evidence type="ECO:0000256" key="1">
    <source>
        <dbReference type="ARBA" id="ARBA00022801"/>
    </source>
</evidence>
<name>A0A363P085_9SPHI</name>
<feature type="chain" id="PRO_5017048837" description="Beta-xylanase" evidence="6">
    <location>
        <begin position="25"/>
        <end position="377"/>
    </location>
</feature>
<accession>A0A363P085</accession>
<protein>
    <recommendedName>
        <fullName evidence="5">Beta-xylanase</fullName>
        <ecNumber evidence="5">3.2.1.8</ecNumber>
    </recommendedName>
</protein>
<comment type="similarity">
    <text evidence="5">Belongs to the glycosyl hydrolase 10 (cellulase F) family.</text>
</comment>
<dbReference type="GO" id="GO:0031176">
    <property type="term" value="F:endo-1,4-beta-xylanase activity"/>
    <property type="evidence" value="ECO:0007669"/>
    <property type="project" value="UniProtKB-EC"/>
</dbReference>
<evidence type="ECO:0000256" key="4">
    <source>
        <dbReference type="ARBA" id="ARBA00023326"/>
    </source>
</evidence>
<evidence type="ECO:0000313" key="8">
    <source>
        <dbReference type="EMBL" id="PUV26358.1"/>
    </source>
</evidence>
<evidence type="ECO:0000256" key="2">
    <source>
        <dbReference type="ARBA" id="ARBA00023277"/>
    </source>
</evidence>
<dbReference type="Pfam" id="PF00331">
    <property type="entry name" value="Glyco_hydro_10"/>
    <property type="match status" value="1"/>
</dbReference>
<dbReference type="PANTHER" id="PTHR31490">
    <property type="entry name" value="GLYCOSYL HYDROLASE"/>
    <property type="match status" value="1"/>
</dbReference>
<dbReference type="PRINTS" id="PR00134">
    <property type="entry name" value="GLHYDRLASE10"/>
</dbReference>
<evidence type="ECO:0000259" key="7">
    <source>
        <dbReference type="PROSITE" id="PS51760"/>
    </source>
</evidence>
<evidence type="ECO:0000256" key="6">
    <source>
        <dbReference type="SAM" id="SignalP"/>
    </source>
</evidence>